<name>T1AQW5_9ZZZZ</name>
<sequence>GYLMELVVWRLEEPVPPCRHIYKYRLVFVVDGERKIGFDNERGKGDHYHVVGEERPYLFTGVDQLVEDFIAEVEKWRSAR</sequence>
<comment type="caution">
    <text evidence="1">The sequence shown here is derived from an EMBL/GenBank/DDBJ whole genome shotgun (WGS) entry which is preliminary data.</text>
</comment>
<evidence type="ECO:0000313" key="1">
    <source>
        <dbReference type="EMBL" id="EQD59752.1"/>
    </source>
</evidence>
<dbReference type="EMBL" id="AUZY01005215">
    <property type="protein sequence ID" value="EQD59752.1"/>
    <property type="molecule type" value="Genomic_DNA"/>
</dbReference>
<proteinExistence type="predicted"/>
<dbReference type="AlphaFoldDB" id="T1AQW5"/>
<accession>T1AQW5</accession>
<dbReference type="Pfam" id="PF20126">
    <property type="entry name" value="TumE"/>
    <property type="match status" value="1"/>
</dbReference>
<dbReference type="InterPro" id="IPR045397">
    <property type="entry name" value="TumE-like"/>
</dbReference>
<protein>
    <submittedName>
        <fullName evidence="1">Uncharacterized protein</fullName>
    </submittedName>
</protein>
<organism evidence="1">
    <name type="scientific">mine drainage metagenome</name>
    <dbReference type="NCBI Taxonomy" id="410659"/>
    <lineage>
        <taxon>unclassified sequences</taxon>
        <taxon>metagenomes</taxon>
        <taxon>ecological metagenomes</taxon>
    </lineage>
</organism>
<gene>
    <name evidence="1" type="ORF">B1B_08065</name>
</gene>
<feature type="non-terminal residue" evidence="1">
    <location>
        <position position="1"/>
    </location>
</feature>
<reference evidence="1" key="1">
    <citation type="submission" date="2013-08" db="EMBL/GenBank/DDBJ databases">
        <authorList>
            <person name="Mendez C."/>
            <person name="Richter M."/>
            <person name="Ferrer M."/>
            <person name="Sanchez J."/>
        </authorList>
    </citation>
    <scope>NUCLEOTIDE SEQUENCE</scope>
</reference>
<reference evidence="1" key="2">
    <citation type="journal article" date="2014" name="ISME J.">
        <title>Microbial stratification in low pH oxic and suboxic macroscopic growths along an acid mine drainage.</title>
        <authorList>
            <person name="Mendez-Garcia C."/>
            <person name="Mesa V."/>
            <person name="Sprenger R.R."/>
            <person name="Richter M."/>
            <person name="Diez M.S."/>
            <person name="Solano J."/>
            <person name="Bargiela R."/>
            <person name="Golyshina O.V."/>
            <person name="Manteca A."/>
            <person name="Ramos J.L."/>
            <person name="Gallego J.R."/>
            <person name="Llorente I."/>
            <person name="Martins Dos Santos V.A."/>
            <person name="Jensen O.N."/>
            <person name="Pelaez A.I."/>
            <person name="Sanchez J."/>
            <person name="Ferrer M."/>
        </authorList>
    </citation>
    <scope>NUCLEOTIDE SEQUENCE</scope>
</reference>